<reference evidence="8 9" key="1">
    <citation type="journal article" date="2019" name="Nat. Plants">
        <title>Genome sequencing of Musa balbisiana reveals subgenome evolution and function divergence in polyploid bananas.</title>
        <authorList>
            <person name="Yao X."/>
        </authorList>
    </citation>
    <scope>NUCLEOTIDE SEQUENCE [LARGE SCALE GENOMIC DNA]</scope>
    <source>
        <strain evidence="9">cv. DH-PKW</strain>
        <tissue evidence="8">Leaves</tissue>
    </source>
</reference>
<dbReference type="Gene3D" id="3.40.1810.10">
    <property type="entry name" value="Transcription factor, MADS-box"/>
    <property type="match status" value="1"/>
</dbReference>
<dbReference type="GO" id="GO:0046983">
    <property type="term" value="F:protein dimerization activity"/>
    <property type="evidence" value="ECO:0007669"/>
    <property type="project" value="InterPro"/>
</dbReference>
<dbReference type="PROSITE" id="PS50066">
    <property type="entry name" value="MADS_BOX_2"/>
    <property type="match status" value="1"/>
</dbReference>
<feature type="compositionally biased region" description="Acidic residues" evidence="6">
    <location>
        <begin position="173"/>
        <end position="182"/>
    </location>
</feature>
<feature type="region of interest" description="Disordered" evidence="6">
    <location>
        <begin position="146"/>
        <end position="207"/>
    </location>
</feature>
<dbReference type="FunFam" id="3.40.1810.10:FF:000008">
    <property type="entry name" value="MADS-box transcription factor 1"/>
    <property type="match status" value="1"/>
</dbReference>
<feature type="domain" description="MADS-box" evidence="7">
    <location>
        <begin position="3"/>
        <end position="63"/>
    </location>
</feature>
<evidence type="ECO:0000256" key="1">
    <source>
        <dbReference type="ARBA" id="ARBA00004123"/>
    </source>
</evidence>
<evidence type="ECO:0000256" key="6">
    <source>
        <dbReference type="SAM" id="MobiDB-lite"/>
    </source>
</evidence>
<proteinExistence type="predicted"/>
<name>A0A4S8J3U7_MUSBA</name>
<dbReference type="STRING" id="52838.A0A4S8J3U7"/>
<sequence>MAPRRGKVELRRIEDRTSRQVRFSKRRSGLFKKAYELAVLCDAEVGLLVFSPAGKLYEFSSVSSMEKTVERYRKFMNAAGDVNKSDDNMQKHEEFAHLAADMKLQEIGKRLRETIFAQLNADNLCKLEKDLSDALQWTRSRKTQLTTDSLNQFQEEAAGGRDKTGETEAEERNDGDDDDDEGGGGRAAPRWSSRGKAPASIGRCSRA</sequence>
<keyword evidence="2" id="KW-0805">Transcription regulation</keyword>
<gene>
    <name evidence="8" type="ORF">C4D60_Mb11t13580</name>
</gene>
<dbReference type="EMBL" id="PYDT01000007">
    <property type="protein sequence ID" value="THU56088.1"/>
    <property type="molecule type" value="Genomic_DNA"/>
</dbReference>
<dbReference type="InterPro" id="IPR002100">
    <property type="entry name" value="TF_MADSbox"/>
</dbReference>
<keyword evidence="4" id="KW-0804">Transcription</keyword>
<dbReference type="GO" id="GO:0000977">
    <property type="term" value="F:RNA polymerase II transcription regulatory region sequence-specific DNA binding"/>
    <property type="evidence" value="ECO:0007669"/>
    <property type="project" value="InterPro"/>
</dbReference>
<dbReference type="Proteomes" id="UP000317650">
    <property type="component" value="Chromosome 11"/>
</dbReference>
<evidence type="ECO:0000256" key="5">
    <source>
        <dbReference type="ARBA" id="ARBA00023242"/>
    </source>
</evidence>
<evidence type="ECO:0000256" key="4">
    <source>
        <dbReference type="ARBA" id="ARBA00023163"/>
    </source>
</evidence>
<dbReference type="PANTHER" id="PTHR48019">
    <property type="entry name" value="SERUM RESPONSE FACTOR HOMOLOG"/>
    <property type="match status" value="1"/>
</dbReference>
<dbReference type="PRINTS" id="PR00404">
    <property type="entry name" value="MADSDOMAIN"/>
</dbReference>
<evidence type="ECO:0000256" key="2">
    <source>
        <dbReference type="ARBA" id="ARBA00023015"/>
    </source>
</evidence>
<evidence type="ECO:0000256" key="3">
    <source>
        <dbReference type="ARBA" id="ARBA00023125"/>
    </source>
</evidence>
<dbReference type="InterPro" id="IPR036879">
    <property type="entry name" value="TF_MADSbox_sf"/>
</dbReference>
<dbReference type="CDD" id="cd00265">
    <property type="entry name" value="MADS_MEF2_like"/>
    <property type="match status" value="1"/>
</dbReference>
<accession>A0A4S8J3U7</accession>
<protein>
    <recommendedName>
        <fullName evidence="7">MADS-box domain-containing protein</fullName>
    </recommendedName>
</protein>
<evidence type="ECO:0000313" key="9">
    <source>
        <dbReference type="Proteomes" id="UP000317650"/>
    </source>
</evidence>
<dbReference type="GO" id="GO:0045944">
    <property type="term" value="P:positive regulation of transcription by RNA polymerase II"/>
    <property type="evidence" value="ECO:0007669"/>
    <property type="project" value="InterPro"/>
</dbReference>
<dbReference type="SMART" id="SM00432">
    <property type="entry name" value="MADS"/>
    <property type="match status" value="1"/>
</dbReference>
<dbReference type="SUPFAM" id="SSF55455">
    <property type="entry name" value="SRF-like"/>
    <property type="match status" value="1"/>
</dbReference>
<dbReference type="InterPro" id="IPR050142">
    <property type="entry name" value="MADS-box/MEF2_TF"/>
</dbReference>
<keyword evidence="9" id="KW-1185">Reference proteome</keyword>
<organism evidence="8 9">
    <name type="scientific">Musa balbisiana</name>
    <name type="common">Banana</name>
    <dbReference type="NCBI Taxonomy" id="52838"/>
    <lineage>
        <taxon>Eukaryota</taxon>
        <taxon>Viridiplantae</taxon>
        <taxon>Streptophyta</taxon>
        <taxon>Embryophyta</taxon>
        <taxon>Tracheophyta</taxon>
        <taxon>Spermatophyta</taxon>
        <taxon>Magnoliopsida</taxon>
        <taxon>Liliopsida</taxon>
        <taxon>Zingiberales</taxon>
        <taxon>Musaceae</taxon>
        <taxon>Musa</taxon>
    </lineage>
</organism>
<evidence type="ECO:0000313" key="8">
    <source>
        <dbReference type="EMBL" id="THU56088.1"/>
    </source>
</evidence>
<keyword evidence="5" id="KW-0539">Nucleus</keyword>
<dbReference type="GO" id="GO:0005634">
    <property type="term" value="C:nucleus"/>
    <property type="evidence" value="ECO:0007669"/>
    <property type="project" value="UniProtKB-SubCell"/>
</dbReference>
<dbReference type="Pfam" id="PF00319">
    <property type="entry name" value="SRF-TF"/>
    <property type="match status" value="1"/>
</dbReference>
<comment type="subcellular location">
    <subcellularLocation>
        <location evidence="1">Nucleus</location>
    </subcellularLocation>
</comment>
<dbReference type="InterPro" id="IPR033896">
    <property type="entry name" value="MEF2-like_N"/>
</dbReference>
<comment type="caution">
    <text evidence="8">The sequence shown here is derived from an EMBL/GenBank/DDBJ whole genome shotgun (WGS) entry which is preliminary data.</text>
</comment>
<feature type="compositionally biased region" description="Basic and acidic residues" evidence="6">
    <location>
        <begin position="158"/>
        <end position="172"/>
    </location>
</feature>
<dbReference type="AlphaFoldDB" id="A0A4S8J3U7"/>
<keyword evidence="3" id="KW-0238">DNA-binding</keyword>
<evidence type="ECO:0000259" key="7">
    <source>
        <dbReference type="PROSITE" id="PS50066"/>
    </source>
</evidence>